<evidence type="ECO:0000256" key="1">
    <source>
        <dbReference type="ARBA" id="ARBA00022614"/>
    </source>
</evidence>
<keyword evidence="1" id="KW-0433">Leucine-rich repeat</keyword>
<dbReference type="OrthoDB" id="4024489at2759"/>
<dbReference type="PANTHER" id="PTHR45712">
    <property type="entry name" value="AGAP008170-PA"/>
    <property type="match status" value="1"/>
</dbReference>
<dbReference type="STRING" id="1245528.M3J3C3"/>
<dbReference type="EMBL" id="AOGT01002021">
    <property type="protein sequence ID" value="EMG46398.1"/>
    <property type="molecule type" value="Genomic_DNA"/>
</dbReference>
<name>M3J3C3_CANMX</name>
<dbReference type="eggNOG" id="ENOG502RAFF">
    <property type="taxonomic scope" value="Eukaryota"/>
</dbReference>
<dbReference type="Gene3D" id="3.80.10.10">
    <property type="entry name" value="Ribonuclease Inhibitor"/>
    <property type="match status" value="2"/>
</dbReference>
<dbReference type="Pfam" id="PF13855">
    <property type="entry name" value="LRR_8"/>
    <property type="match status" value="1"/>
</dbReference>
<dbReference type="PRINTS" id="PR00019">
    <property type="entry name" value="LEURICHRPT"/>
</dbReference>
<comment type="caution">
    <text evidence="3">The sequence shown here is derived from an EMBL/GenBank/DDBJ whole genome shotgun (WGS) entry which is preliminary data.</text>
</comment>
<dbReference type="PANTHER" id="PTHR45712:SF22">
    <property type="entry name" value="INSULIN-LIKE GROWTH FACTOR-BINDING PROTEIN COMPLEX ACID LABILE SUBUNIT"/>
    <property type="match status" value="1"/>
</dbReference>
<dbReference type="AlphaFoldDB" id="M3J3C3"/>
<proteinExistence type="predicted"/>
<gene>
    <name evidence="3" type="ORF">G210_3353</name>
</gene>
<accession>M3J3C3</accession>
<protein>
    <submittedName>
        <fullName evidence="3">Uncharacterized protein</fullName>
    </submittedName>
</protein>
<dbReference type="InterPro" id="IPR050333">
    <property type="entry name" value="SLRP"/>
</dbReference>
<reference evidence="3 4" key="1">
    <citation type="submission" date="2013-02" db="EMBL/GenBank/DDBJ databases">
        <title>Genome sequence of Candida maltosa Xu316, a potential industrial strain for xylitol and ethanol production.</title>
        <authorList>
            <person name="Yu J."/>
            <person name="Wang Q."/>
            <person name="Geng X."/>
            <person name="Bao W."/>
            <person name="He P."/>
            <person name="Cai J."/>
        </authorList>
    </citation>
    <scope>NUCLEOTIDE SEQUENCE [LARGE SCALE GENOMIC DNA]</scope>
    <source>
        <strain evidence="4">Xu316</strain>
    </source>
</reference>
<dbReference type="HOGENOM" id="CLU_019661_0_0_1"/>
<evidence type="ECO:0000313" key="4">
    <source>
        <dbReference type="Proteomes" id="UP000011777"/>
    </source>
</evidence>
<dbReference type="OMA" id="CLIDSKA"/>
<sequence length="589" mass="67854">MNQMTRLPKLLNELILVDFIPCPTLTKLPLNLTKLGIIEGSAYLGSTDLSDLPLKKFTYKGNFKINGLRTPKELHLPYSLESLRLIGLNIVDLNGLFELNHLEVLEIIDCPKLVTFFVSKFPQNLKKLVYKFDLIIPNLTYLQNKLLEYFEPSMLVVEGNSIFFKISDDNFRLPEKLRVFKLENIPYVKISNLTNLPELNELTIKKIPGFVSQSKLKISFPSSLYKLTLNNLMIDSINGLHFPEKLTYLDLSHNQLSSIDGANLYELKHLQELNLSRNRFEKFNGDGVIPDCITNLNLQSNLIDTFDFNQDMELRTLKIMIIRDIRKPSDIKFPHKLFHLQMSIQVDKLSDNFQLPNTLQSLSIHNPYYGKVPITNQFFQSLPSKMNLTDLTLLNLHFSKDCHIVMPKSIEKLTLSGNFTQTIINNMNVTECSNLTMFCISGGSVKHFNLGTLPKSITNLELKNMNLKYISGDFNLFHNLRYLNLEQNQITSLILPRSITTLILNKNDLNDLSNLLFLENCHYNLSKIYLEMNPNLDSKVILKIAKLLMKISNNFCGIYLSSNLLFNSNSYLENYDVYSKFIFNTDFIN</sequence>
<dbReference type="SUPFAM" id="SSF52058">
    <property type="entry name" value="L domain-like"/>
    <property type="match status" value="2"/>
</dbReference>
<evidence type="ECO:0000313" key="3">
    <source>
        <dbReference type="EMBL" id="EMG46398.1"/>
    </source>
</evidence>
<dbReference type="InterPro" id="IPR001611">
    <property type="entry name" value="Leu-rich_rpt"/>
</dbReference>
<dbReference type="PROSITE" id="PS51450">
    <property type="entry name" value="LRR"/>
    <property type="match status" value="2"/>
</dbReference>
<dbReference type="Proteomes" id="UP000011777">
    <property type="component" value="Unassembled WGS sequence"/>
</dbReference>
<evidence type="ECO:0000256" key="2">
    <source>
        <dbReference type="ARBA" id="ARBA00022737"/>
    </source>
</evidence>
<keyword evidence="2" id="KW-0677">Repeat</keyword>
<organism evidence="3 4">
    <name type="scientific">Candida maltosa (strain Xu316)</name>
    <name type="common">Yeast</name>
    <dbReference type="NCBI Taxonomy" id="1245528"/>
    <lineage>
        <taxon>Eukaryota</taxon>
        <taxon>Fungi</taxon>
        <taxon>Dikarya</taxon>
        <taxon>Ascomycota</taxon>
        <taxon>Saccharomycotina</taxon>
        <taxon>Pichiomycetes</taxon>
        <taxon>Debaryomycetaceae</taxon>
        <taxon>Candida/Lodderomyces clade</taxon>
        <taxon>Candida</taxon>
    </lineage>
</organism>
<keyword evidence="4" id="KW-1185">Reference proteome</keyword>
<dbReference type="InterPro" id="IPR032675">
    <property type="entry name" value="LRR_dom_sf"/>
</dbReference>